<proteinExistence type="predicted"/>
<dbReference type="AlphaFoldDB" id="A0A1I7T2B6"/>
<evidence type="ECO:0000313" key="2">
    <source>
        <dbReference type="WBParaSite" id="Csp11.Scaffold477.g1743.t1"/>
    </source>
</evidence>
<keyword evidence="1" id="KW-1185">Reference proteome</keyword>
<sequence length="296" mass="34155">MDYCTFWFEDYTKIRELNQVPRGVENSVDSSFPNLELFVKWTDWSCCSACCCPKSVCKQFETSGDKCKTLKSYQNRRGELMFRQTGEIGNDELEKLFQENSEVKFSKARNISALSSILDKSRVSLNQKLKVPSDTLAVFQLKDCKDHIQKMDCWELAKCLYGNSSMLPEKEVAKIEERDVCENSSIFVIRDAYNILSLMPDKLYRIQVDSKIGSGSLLKVNYTIHGKRVKKLGHLRDCEHQTMRIFQHPNGVDLIIRLNEKQLARNPKITAVISYQSLARLEIIVDLVSKTKTKRQ</sequence>
<dbReference type="Proteomes" id="UP000095282">
    <property type="component" value="Unplaced"/>
</dbReference>
<accession>A0A1I7T2B6</accession>
<name>A0A1I7T2B6_9PELO</name>
<dbReference type="STRING" id="1561998.A0A1I7T2B6"/>
<organism evidence="1 2">
    <name type="scientific">Caenorhabditis tropicalis</name>
    <dbReference type="NCBI Taxonomy" id="1561998"/>
    <lineage>
        <taxon>Eukaryota</taxon>
        <taxon>Metazoa</taxon>
        <taxon>Ecdysozoa</taxon>
        <taxon>Nematoda</taxon>
        <taxon>Chromadorea</taxon>
        <taxon>Rhabditida</taxon>
        <taxon>Rhabditina</taxon>
        <taxon>Rhabditomorpha</taxon>
        <taxon>Rhabditoidea</taxon>
        <taxon>Rhabditidae</taxon>
        <taxon>Peloderinae</taxon>
        <taxon>Caenorhabditis</taxon>
    </lineage>
</organism>
<dbReference type="WBParaSite" id="Csp11.Scaffold477.g1743.t1">
    <property type="protein sequence ID" value="Csp11.Scaffold477.g1743.t1"/>
    <property type="gene ID" value="Csp11.Scaffold477.g1743"/>
</dbReference>
<protein>
    <submittedName>
        <fullName evidence="2">YkgJ family cysteine cluster protein</fullName>
    </submittedName>
</protein>
<dbReference type="eggNOG" id="ENOG502T6NW">
    <property type="taxonomic scope" value="Eukaryota"/>
</dbReference>
<evidence type="ECO:0000313" key="1">
    <source>
        <dbReference type="Proteomes" id="UP000095282"/>
    </source>
</evidence>
<reference evidence="2" key="1">
    <citation type="submission" date="2016-11" db="UniProtKB">
        <authorList>
            <consortium name="WormBaseParasite"/>
        </authorList>
    </citation>
    <scope>IDENTIFICATION</scope>
</reference>